<gene>
    <name evidence="2" type="ORF">PXEA_LOCUS37545</name>
</gene>
<feature type="compositionally biased region" description="Polar residues" evidence="1">
    <location>
        <begin position="71"/>
        <end position="80"/>
    </location>
</feature>
<accession>A0A448XSS4</accession>
<evidence type="ECO:0000313" key="2">
    <source>
        <dbReference type="EMBL" id="VEL44105.1"/>
    </source>
</evidence>
<feature type="region of interest" description="Disordered" evidence="1">
    <location>
        <begin position="67"/>
        <end position="96"/>
    </location>
</feature>
<evidence type="ECO:0000313" key="3">
    <source>
        <dbReference type="Proteomes" id="UP000784294"/>
    </source>
</evidence>
<dbReference type="AlphaFoldDB" id="A0A448XSS4"/>
<protein>
    <submittedName>
        <fullName evidence="2">Uncharacterized protein</fullName>
    </submittedName>
</protein>
<organism evidence="2 3">
    <name type="scientific">Protopolystoma xenopodis</name>
    <dbReference type="NCBI Taxonomy" id="117903"/>
    <lineage>
        <taxon>Eukaryota</taxon>
        <taxon>Metazoa</taxon>
        <taxon>Spiralia</taxon>
        <taxon>Lophotrochozoa</taxon>
        <taxon>Platyhelminthes</taxon>
        <taxon>Monogenea</taxon>
        <taxon>Polyopisthocotylea</taxon>
        <taxon>Polystomatidea</taxon>
        <taxon>Polystomatidae</taxon>
        <taxon>Protopolystoma</taxon>
    </lineage>
</organism>
<feature type="region of interest" description="Disordered" evidence="1">
    <location>
        <begin position="1"/>
        <end position="38"/>
    </location>
</feature>
<proteinExistence type="predicted"/>
<dbReference type="Proteomes" id="UP000784294">
    <property type="component" value="Unassembled WGS sequence"/>
</dbReference>
<evidence type="ECO:0000256" key="1">
    <source>
        <dbReference type="SAM" id="MobiDB-lite"/>
    </source>
</evidence>
<dbReference type="EMBL" id="CAAALY010289675">
    <property type="protein sequence ID" value="VEL44105.1"/>
    <property type="molecule type" value="Genomic_DNA"/>
</dbReference>
<reference evidence="2" key="1">
    <citation type="submission" date="2018-11" db="EMBL/GenBank/DDBJ databases">
        <authorList>
            <consortium name="Pathogen Informatics"/>
        </authorList>
    </citation>
    <scope>NUCLEOTIDE SEQUENCE</scope>
</reference>
<keyword evidence="3" id="KW-1185">Reference proteome</keyword>
<feature type="compositionally biased region" description="Polar residues" evidence="1">
    <location>
        <begin position="1"/>
        <end position="25"/>
    </location>
</feature>
<name>A0A448XSS4_9PLAT</name>
<feature type="non-terminal residue" evidence="2">
    <location>
        <position position="1"/>
    </location>
</feature>
<feature type="region of interest" description="Disordered" evidence="1">
    <location>
        <begin position="146"/>
        <end position="167"/>
    </location>
</feature>
<comment type="caution">
    <text evidence="2">The sequence shown here is derived from an EMBL/GenBank/DDBJ whole genome shotgun (WGS) entry which is preliminary data.</text>
</comment>
<sequence>WPHRQSAQSTQAQPHKHTNTNTKSTGQGGNDRCGNVSTTQSRLCANSDWNNSLKSAPSPAWQLIRPDLHKQTTQNRQTSGWLEGVRGGGGRSFSVTKGRRKLNTTSLRLRDDDDVLLARRHVKKWQINKSRPAQLLLVLEADNNNANNRRPNLPGPPPHNASAHLLV</sequence>